<feature type="transmembrane region" description="Helical" evidence="2">
    <location>
        <begin position="176"/>
        <end position="204"/>
    </location>
</feature>
<reference evidence="3 4" key="1">
    <citation type="submission" date="2023-11" db="EMBL/GenBank/DDBJ databases">
        <title>Draft genome of Azohydromonas lata strain H1 (DSM1123), a polyhydroxyalkanoate producer.</title>
        <authorList>
            <person name="Traversa D."/>
            <person name="D'Addabbo P."/>
            <person name="Pazzani C."/>
            <person name="Manzari C."/>
            <person name="Chiara M."/>
            <person name="Scrascia M."/>
        </authorList>
    </citation>
    <scope>NUCLEOTIDE SEQUENCE [LARGE SCALE GENOMIC DNA]</scope>
    <source>
        <strain evidence="3 4">H1</strain>
    </source>
</reference>
<sequence>MASEPFHSGSVPATTGAAGAAAQPPSALSIELRTLRWSDPLRWLALGWRDFTRCPGLGLFYGAAFVAMGYALMKVFEEAPAYVLALSAGFLLVGPFLCLGLYQASRHLERGEQPDLGDSLLAWDTRTGTLALFGGVLLVLEMIWGRAAMIVFAVSFDGMPDFKGSLTMLAEPENLAFTITYLAVGAVFAGLIYAVSVVSIPMILDRQTDAITAGLTSLRLCLTQPGVMLFWGALITLLVVAAMLPFFAGLLVVGPWLGHASWHAYRGAVAAEQPTTDAAADAPQAADGAPRDISM</sequence>
<evidence type="ECO:0000256" key="1">
    <source>
        <dbReference type="SAM" id="MobiDB-lite"/>
    </source>
</evidence>
<accession>A0ABU5IDG1</accession>
<comment type="caution">
    <text evidence="3">The sequence shown here is derived from an EMBL/GenBank/DDBJ whole genome shotgun (WGS) entry which is preliminary data.</text>
</comment>
<dbReference type="EMBL" id="JAXOJX010000015">
    <property type="protein sequence ID" value="MDZ5457150.1"/>
    <property type="molecule type" value="Genomic_DNA"/>
</dbReference>
<protein>
    <submittedName>
        <fullName evidence="3">DUF2189 domain-containing protein</fullName>
    </submittedName>
</protein>
<name>A0ABU5IDG1_9BURK</name>
<feature type="transmembrane region" description="Helical" evidence="2">
    <location>
        <begin position="56"/>
        <end position="73"/>
    </location>
</feature>
<dbReference type="Pfam" id="PF09955">
    <property type="entry name" value="DUF2189"/>
    <property type="match status" value="1"/>
</dbReference>
<evidence type="ECO:0000313" key="3">
    <source>
        <dbReference type="EMBL" id="MDZ5457150.1"/>
    </source>
</evidence>
<dbReference type="InterPro" id="IPR018692">
    <property type="entry name" value="DUF2189"/>
</dbReference>
<evidence type="ECO:0000313" key="4">
    <source>
        <dbReference type="Proteomes" id="UP001293718"/>
    </source>
</evidence>
<proteinExistence type="predicted"/>
<gene>
    <name evidence="3" type="ORF">SM757_11265</name>
</gene>
<keyword evidence="4" id="KW-1185">Reference proteome</keyword>
<feature type="transmembrane region" description="Helical" evidence="2">
    <location>
        <begin position="225"/>
        <end position="253"/>
    </location>
</feature>
<feature type="compositionally biased region" description="Low complexity" evidence="1">
    <location>
        <begin position="8"/>
        <end position="22"/>
    </location>
</feature>
<feature type="transmembrane region" description="Helical" evidence="2">
    <location>
        <begin position="79"/>
        <end position="102"/>
    </location>
</feature>
<dbReference type="Proteomes" id="UP001293718">
    <property type="component" value="Unassembled WGS sequence"/>
</dbReference>
<feature type="transmembrane region" description="Helical" evidence="2">
    <location>
        <begin position="130"/>
        <end position="156"/>
    </location>
</feature>
<organism evidence="3 4">
    <name type="scientific">Azohydromonas lata</name>
    <dbReference type="NCBI Taxonomy" id="45677"/>
    <lineage>
        <taxon>Bacteria</taxon>
        <taxon>Pseudomonadati</taxon>
        <taxon>Pseudomonadota</taxon>
        <taxon>Betaproteobacteria</taxon>
        <taxon>Burkholderiales</taxon>
        <taxon>Sphaerotilaceae</taxon>
        <taxon>Azohydromonas</taxon>
    </lineage>
</organism>
<keyword evidence="2" id="KW-0472">Membrane</keyword>
<feature type="region of interest" description="Disordered" evidence="1">
    <location>
        <begin position="1"/>
        <end position="22"/>
    </location>
</feature>
<keyword evidence="2" id="KW-0812">Transmembrane</keyword>
<dbReference type="RefSeq" id="WP_322465543.1">
    <property type="nucleotide sequence ID" value="NZ_JAXOJX010000015.1"/>
</dbReference>
<evidence type="ECO:0000256" key="2">
    <source>
        <dbReference type="SAM" id="Phobius"/>
    </source>
</evidence>
<keyword evidence="2" id="KW-1133">Transmembrane helix</keyword>